<dbReference type="EMBL" id="CP030032">
    <property type="protein sequence ID" value="AWV89996.1"/>
    <property type="molecule type" value="Genomic_DNA"/>
</dbReference>
<dbReference type="KEGG" id="bsed:DN745_11865"/>
<name>A0A2Z4FMK7_9DELT</name>
<keyword evidence="2" id="KW-1185">Reference proteome</keyword>
<protein>
    <submittedName>
        <fullName evidence="1">Uncharacterized protein</fullName>
    </submittedName>
</protein>
<organism evidence="1 2">
    <name type="scientific">Bradymonas sediminis</name>
    <dbReference type="NCBI Taxonomy" id="1548548"/>
    <lineage>
        <taxon>Bacteria</taxon>
        <taxon>Deltaproteobacteria</taxon>
        <taxon>Bradymonadales</taxon>
        <taxon>Bradymonadaceae</taxon>
        <taxon>Bradymonas</taxon>
    </lineage>
</organism>
<proteinExistence type="predicted"/>
<evidence type="ECO:0000313" key="1">
    <source>
        <dbReference type="EMBL" id="AWV89996.1"/>
    </source>
</evidence>
<gene>
    <name evidence="1" type="ORF">DN745_11865</name>
</gene>
<evidence type="ECO:0000313" key="2">
    <source>
        <dbReference type="Proteomes" id="UP000249799"/>
    </source>
</evidence>
<dbReference type="RefSeq" id="WP_111335117.1">
    <property type="nucleotide sequence ID" value="NZ_CP030032.1"/>
</dbReference>
<reference evidence="1 2" key="1">
    <citation type="submission" date="2018-06" db="EMBL/GenBank/DDBJ databases">
        <title>Lujinxingia sediminis gen. nov. sp. nov., a new facultative anaerobic member of the class Deltaproteobacteria, and proposal of Lujinxingaceae fam. nov.</title>
        <authorList>
            <person name="Guo L.-Y."/>
            <person name="Li C.-M."/>
            <person name="Wang S."/>
            <person name="Du Z.-J."/>
        </authorList>
    </citation>
    <scope>NUCLEOTIDE SEQUENCE [LARGE SCALE GENOMIC DNA]</scope>
    <source>
        <strain evidence="1 2">FA350</strain>
    </source>
</reference>
<dbReference type="SUPFAM" id="SSF56954">
    <property type="entry name" value="Outer membrane efflux proteins (OEP)"/>
    <property type="match status" value="1"/>
</dbReference>
<sequence>MSCNSLKTLTALCLFTTLVSLFWTQPVLAQSQSRVVDKLIANEPSLAQLRQRVLRVRGWEDPDLDRWSTRARWSHLLPDLKGEAAWLDQRDVQARYREDISTTNEGLMFRDGGQNNFYDDTRLRSVYAVTARWSLSGLVYDPSETRIASEVRQRQQARQKLLIEVGEAYYARRRFQIEWALTPAADWRKRIDTQLEVDRFTARLDAMSAGWFSTQIAQLKEKNRGEGQ</sequence>
<dbReference type="Proteomes" id="UP000249799">
    <property type="component" value="Chromosome"/>
</dbReference>
<dbReference type="OrthoDB" id="5526737at2"/>
<accession>A0A2Z4FMK7</accession>
<dbReference type="AlphaFoldDB" id="A0A2Z4FMK7"/>